<dbReference type="PANTHER" id="PTHR30535:SF34">
    <property type="entry name" value="MOLYBDATE-BINDING PROTEIN MOLA"/>
    <property type="match status" value="1"/>
</dbReference>
<dbReference type="Pfam" id="PF01497">
    <property type="entry name" value="Peripla_BP_2"/>
    <property type="match status" value="1"/>
</dbReference>
<proteinExistence type="predicted"/>
<dbReference type="HOGENOM" id="CLU_038034_2_0_2"/>
<dbReference type="AlphaFoldDB" id="G7WPX5"/>
<keyword evidence="3" id="KW-1185">Reference proteome</keyword>
<dbReference type="GeneID" id="12510815"/>
<reference evidence="2 3" key="1">
    <citation type="journal article" date="2012" name="PLoS ONE">
        <title>The genome characteristics and predicted function of methyl-group oxidation pathway in the obligate aceticlastic methanogens, Methanosaeta spp.</title>
        <authorList>
            <person name="Zhu J."/>
            <person name="Zheng H."/>
            <person name="Ai G."/>
            <person name="Zhang G."/>
            <person name="Liu D."/>
            <person name="Liu X."/>
            <person name="Dong X."/>
        </authorList>
    </citation>
    <scope>NUCLEOTIDE SEQUENCE [LARGE SCALE GENOMIC DNA]</scope>
    <source>
        <strain evidence="2 3">6Ac</strain>
    </source>
</reference>
<sequence>MLRTAMILLTLALLSAPALSHDASGQTLTVTDEEGREVTLPAIPKKIISLTPAAAEVIYALGEADRLAAVSEDCISPPGLMAMEKVGESGREVDLERVMEIGPDLVIAKTGGLFSAEDEERLKGYGVPVLRYRGLQIDTLIPMIADLGLILGREEEAREMIGWARGYSDLVSARTAGIPEEERPRIYFMSMGHFDWTAGFESAGHERIVEAGGENIAEDLPGKVPHVDMEWVLERDPEVIVYSIPTSQYAGPTPTLQEMADKRAEIMSLPAFDRIDAVETGRVYVADINMASGLSEVVMILYYAKWFHPDLFTDIDPRAVYEEVYRRFFGMEINAVHQVYPETAIL</sequence>
<evidence type="ECO:0000313" key="3">
    <source>
        <dbReference type="Proteomes" id="UP000005877"/>
    </source>
</evidence>
<dbReference type="KEGG" id="mhi:Mhar_1646"/>
<dbReference type="InterPro" id="IPR050902">
    <property type="entry name" value="ABC_Transporter_SBP"/>
</dbReference>
<dbReference type="OrthoDB" id="24039at2157"/>
<dbReference type="SUPFAM" id="SSF53807">
    <property type="entry name" value="Helical backbone' metal receptor"/>
    <property type="match status" value="1"/>
</dbReference>
<gene>
    <name evidence="2" type="ordered locus">Mhar_1646</name>
</gene>
<accession>G7WPX5</accession>
<evidence type="ECO:0000259" key="1">
    <source>
        <dbReference type="PROSITE" id="PS50983"/>
    </source>
</evidence>
<organism evidence="2 3">
    <name type="scientific">Methanothrix harundinacea (strain 6Ac)</name>
    <name type="common">Methanosaeta harundinacea</name>
    <dbReference type="NCBI Taxonomy" id="1110509"/>
    <lineage>
        <taxon>Archaea</taxon>
        <taxon>Methanobacteriati</taxon>
        <taxon>Methanobacteriota</taxon>
        <taxon>Stenosarchaea group</taxon>
        <taxon>Methanomicrobia</taxon>
        <taxon>Methanotrichales</taxon>
        <taxon>Methanotrichaceae</taxon>
        <taxon>Methanothrix</taxon>
    </lineage>
</organism>
<feature type="domain" description="Fe/B12 periplasmic-binding" evidence="1">
    <location>
        <begin position="46"/>
        <end position="315"/>
    </location>
</feature>
<name>G7WPX5_METH6</name>
<dbReference type="Proteomes" id="UP000005877">
    <property type="component" value="Chromosome"/>
</dbReference>
<protein>
    <submittedName>
        <fullName evidence="2">Periplasmic binding protein</fullName>
    </submittedName>
</protein>
<evidence type="ECO:0000313" key="2">
    <source>
        <dbReference type="EMBL" id="AET65006.1"/>
    </source>
</evidence>
<dbReference type="PANTHER" id="PTHR30535">
    <property type="entry name" value="VITAMIN B12-BINDING PROTEIN"/>
    <property type="match status" value="1"/>
</dbReference>
<dbReference type="STRING" id="1110509.Mhar_1646"/>
<dbReference type="EMBL" id="CP003117">
    <property type="protein sequence ID" value="AET65006.1"/>
    <property type="molecule type" value="Genomic_DNA"/>
</dbReference>
<dbReference type="RefSeq" id="WP_014587188.1">
    <property type="nucleotide sequence ID" value="NC_017527.1"/>
</dbReference>
<dbReference type="InterPro" id="IPR002491">
    <property type="entry name" value="ABC_transptr_periplasmic_BD"/>
</dbReference>
<dbReference type="PATRIC" id="fig|1110509.7.peg.1829"/>
<dbReference type="PROSITE" id="PS50983">
    <property type="entry name" value="FE_B12_PBP"/>
    <property type="match status" value="1"/>
</dbReference>
<dbReference type="Gene3D" id="3.40.50.1980">
    <property type="entry name" value="Nitrogenase molybdenum iron protein domain"/>
    <property type="match status" value="2"/>
</dbReference>